<sequence length="353" mass="38091">MALELILQQRYRVDGIPVDLSPYRNHGSGVDTASAPGPAVSQFAVSFPNNDSQVAIQPTAAQGWASLLAIKVEMVVFVDAVFVREQGLIDASGAFTFAISEKALTAQIAGPGGAFVRAADAFAPDGQFHPVPLERWVTVGFYHDGFSKIQLTMDGKLVGQADVSSGVPPLQGSIAVGNHIGGSHPLNGRIDEVRVWRSDPKAMQREFLCRPYTPKTAACWQALFEDVVAWAKAEPAAVASLLQLAEQGRRALLGGLELLSPADQAEARGLLNRFMKLWCEGKIDGDAMRKVIRQWLELLKKHGLDTDRGQRMAELQRVLNAAKTEAPVIDPKCDPAMQAFFALIGKEEAALGP</sequence>
<dbReference type="Proteomes" id="UP000564385">
    <property type="component" value="Unassembled WGS sequence"/>
</dbReference>
<name>A0A852VG56_9BACT</name>
<dbReference type="SUPFAM" id="SSF49899">
    <property type="entry name" value="Concanavalin A-like lectins/glucanases"/>
    <property type="match status" value="1"/>
</dbReference>
<accession>A0A852VG56</accession>
<dbReference type="Pfam" id="PF13385">
    <property type="entry name" value="Laminin_G_3"/>
    <property type="match status" value="1"/>
</dbReference>
<dbReference type="AlphaFoldDB" id="A0A852VG56"/>
<gene>
    <name evidence="1" type="ORF">HDF08_003922</name>
</gene>
<comment type="caution">
    <text evidence="1">The sequence shown here is derived from an EMBL/GenBank/DDBJ whole genome shotgun (WGS) entry which is preliminary data.</text>
</comment>
<reference evidence="1 2" key="1">
    <citation type="submission" date="2020-07" db="EMBL/GenBank/DDBJ databases">
        <title>Genomic Encyclopedia of Type Strains, Phase IV (KMG-V): Genome sequencing to study the core and pangenomes of soil and plant-associated prokaryotes.</title>
        <authorList>
            <person name="Whitman W."/>
        </authorList>
    </citation>
    <scope>NUCLEOTIDE SEQUENCE [LARGE SCALE GENOMIC DNA]</scope>
    <source>
        <strain evidence="1 2">M8UP22</strain>
    </source>
</reference>
<dbReference type="EMBL" id="JACCCU010000003">
    <property type="protein sequence ID" value="NYF91803.1"/>
    <property type="molecule type" value="Genomic_DNA"/>
</dbReference>
<dbReference type="Gene3D" id="2.60.120.200">
    <property type="match status" value="1"/>
</dbReference>
<evidence type="ECO:0000313" key="1">
    <source>
        <dbReference type="EMBL" id="NYF91803.1"/>
    </source>
</evidence>
<organism evidence="1 2">
    <name type="scientific">Tunturiibacter lichenicola</name>
    <dbReference type="NCBI Taxonomy" id="2051959"/>
    <lineage>
        <taxon>Bacteria</taxon>
        <taxon>Pseudomonadati</taxon>
        <taxon>Acidobacteriota</taxon>
        <taxon>Terriglobia</taxon>
        <taxon>Terriglobales</taxon>
        <taxon>Acidobacteriaceae</taxon>
        <taxon>Tunturiibacter</taxon>
    </lineage>
</organism>
<protein>
    <recommendedName>
        <fullName evidence="3">Concanavalin A-like lectin/glucanase superfamily protein</fullName>
    </recommendedName>
</protein>
<proteinExistence type="predicted"/>
<evidence type="ECO:0000313" key="2">
    <source>
        <dbReference type="Proteomes" id="UP000564385"/>
    </source>
</evidence>
<dbReference type="InterPro" id="IPR013320">
    <property type="entry name" value="ConA-like_dom_sf"/>
</dbReference>
<evidence type="ECO:0008006" key="3">
    <source>
        <dbReference type="Google" id="ProtNLM"/>
    </source>
</evidence>